<feature type="modified residue" description="4-aspartylphosphate" evidence="8">
    <location>
        <position position="2287"/>
    </location>
</feature>
<feature type="modified residue" description="Phosphohistidine" evidence="7">
    <location>
        <position position="1458"/>
    </location>
</feature>
<dbReference type="SUPFAM" id="SSF55874">
    <property type="entry name" value="ATPase domain of HSP90 chaperone/DNA topoisomerase II/histidine kinase"/>
    <property type="match status" value="1"/>
</dbReference>
<dbReference type="SUPFAM" id="SSF50341">
    <property type="entry name" value="CheW-like"/>
    <property type="match status" value="1"/>
</dbReference>
<dbReference type="SUPFAM" id="SSF52172">
    <property type="entry name" value="CheY-like"/>
    <property type="match status" value="1"/>
</dbReference>
<evidence type="ECO:0000256" key="2">
    <source>
        <dbReference type="ARBA" id="ARBA00012438"/>
    </source>
</evidence>
<feature type="domain" description="HPt" evidence="13">
    <location>
        <begin position="933"/>
        <end position="1037"/>
    </location>
</feature>
<dbReference type="SMART" id="SM00387">
    <property type="entry name" value="HATPase_c"/>
    <property type="match status" value="1"/>
</dbReference>
<keyword evidence="6" id="KW-0902">Two-component regulatory system</keyword>
<evidence type="ECO:0000259" key="11">
    <source>
        <dbReference type="PROSITE" id="PS50110"/>
    </source>
</evidence>
<feature type="compositionally biased region" description="Low complexity" evidence="9">
    <location>
        <begin position="591"/>
        <end position="603"/>
    </location>
</feature>
<dbReference type="InterPro" id="IPR036641">
    <property type="entry name" value="HPT_dom_sf"/>
</dbReference>
<feature type="modified residue" description="Phosphohistidine" evidence="7">
    <location>
        <position position="1624"/>
    </location>
</feature>
<dbReference type="PROSITE" id="PS50851">
    <property type="entry name" value="CHEW"/>
    <property type="match status" value="1"/>
</dbReference>
<sequence>MADRHDYLALDWVKGEIQETLNQAQQALEAFVENPEDSARMRFCQTYLHQVYGTLQMVEFYGAALLAEEMEKLAEALLDDRVGAARMQDAQETLMRAILQLPPYLERIQSSRRDLPLVLLPLLNDLRAARGDNLLSETSLFKPDLAGAASGGAPAPAMADPAFPALMKKIRQTYQVALLGVLRGQKLAESLGYMGKIFARLDQASGEAPHAGLWQAAGALVDGIAAGDIEVGVSVKQVLGQLDRVLRDLAASGAALLATPPATDLLKNLLYYVARSNADSPGIRRLRERFRLDEALPSDELVNEERARMGGPDQAAMGSVVQALSEELSKVKAALEQFAQLESAEPEALQAQSQTLKQVADTIAVLGLGQPRKLIEQQQAALLEMAAGNTAVSAEALMEVAGALLYVEATLAGVSDDRRARTGQLHQVPDHVGKAREAVVRECRAGLEEAKDGIVEFIASQWDQSHLAAVPSRLDAVRGGLQLIQLDRPALVLRQCVAYVSEQLIGAEAAQPDWRSMDTLADAITSVEYYLERLTDDPDTSDDILLLARDSVAALGYPLADDEFGLAVAVEEHAAIQQSTDVAPQTEEIESAVASEEPAPTETELTPVDAALSDTAPAHADTIEALEALSGGDHFEISADDSELAPVAAAAPAPHDDDLIDQEIIDIFVEEAGEVLDALNLYFPRWAADQNDEEALVEFRRAFHTLKGSGRMVGAHTIGELAWAIENMMNRVIDNSVTATPMLIDLVRAVHGLVPELVNAFANGQPDPCDVTPLREAAETLAAGGELAAIPSPGDIGTVVAEPALQHDPAPAETPAPEATEGDETAAWLIDEAQSDASMMLQDVEEIVFQAPPQWPEEGDVEELTLSLPGEAGAALPTEEEPASTFPAEPVASESIPDEHRADSASLDKPAADEPASQLLAEADSPSVPALPADEVDPVLLDIFRNEAAANLALIRDWLHSLDNDFSEHPMHDSVHRALHTLKGSARMAEIEAVAQVAEPAEKFIKDMINGNALANRDITALLEDVLAVISAGLSQPHPDMPPLPGSEALLARIAMAHDTLSHADERSDQHILSVFLSEGMDLIVDADQLLEQWLRSEQDTAELVPLRDELALLGGSAATAGLMEISVLAAALADGYSAIIDYRLRCDDHFVELAEQAHEALMTMMDFLAAGQTIRPTPELVQALRDLLDDSPAPARADSTDSVASAGLDSTGMDSASETLANAYESDADPELIALFLEEAVDILASVSDSLDAWEQGGDVTAVAVLQRELHTLKGGAGMAGVRAVVDLAHELEYLYEGVVQGRLAGSAPLFTLLHQCHDRLADMLDALGEQQPVLPAPDLVAAVQHFLATGQLATDQAGHAVETGTQAPEAQERPAVTNEPTPPADTPAHDAFPSAAFADDSLASPAHSAPERDQELVDIFLEEADEILESVAARLDAWMKAPDNLIEVQSLQRDLHTLKGGARMAELVELGDLGHELENLYEGLAQGSLKAEPVLFELLHRCHDRLAFMLEAVRRNEAVMPASELLAAIAHYIADPAGFSLPAEPGTALRVPSAPQAPAPVQLDGAQVATEDLIAADADIEILQIFIDESAELCELIDEHIGAWRETPGSLTHADEIKRALHTLKGGARLAGLKALGDTSHDFEQYLLDNVRRNQQPDAGIFQALQTWQERISTLLDAIRAAVPRPPIRTNLPAGADNTEAAPAVSGGALAVEPAPQADARVRREERQRRQQQPQEMVRVASELLEALVNLAGETSINRGRVEQGLSEFSAHVEEMGHTVERLYEQLRRLDAETEAQILSNYKQGVETGQYNEDFDPLEMDQYSELHQITKQLSESASDLLDLKSTLLDRTKDTETLLLQQARINTELQEKLMRTRMVPFARLVPRLRRVVRQVSGELGKRVEFDVINPEGELDRTLLERVVAPLEHMLRNAVDHGIEMPDIRTGTGKQPSGRITLELGREGGEVVLVLSDDGKGIDTNAVRTKAIERGLIDAGTDLSDQEIQQFIFNAGFSTAAKVTQVSGRGVGMDVVASEIKQMGGSVTIESQSGQGTRFVIRLPFTLAMNRALMVRVGEDSYAIPLNQIEGIVRISPYELEAYFETSTMPFTYAGQQYDFEYLGNFVHGVLKPNLDNQVMPMPVLLIRSSEHTVAVLVDALVGSREVVVKSVGPQLATVAGISGATILGDGSVVIILDIHSLIRAAHMQRQHQAVEVRRAAQLEQHKQREEAERERAARVPVVMVTDDSVTVRKVTTRLLERNGYEVITAKDGMDAIAMLEEQRPDLMLLDIEMPRMDGFEVAMHVRHDNRLEDVPIIMITSRTGEKHRDRAFDIGVNAYMGKPFQENELLATIAELLAQARDTADT</sequence>
<dbReference type="CDD" id="cd17546">
    <property type="entry name" value="REC_hyHK_CKI1_RcsC-like"/>
    <property type="match status" value="1"/>
</dbReference>
<feature type="region of interest" description="Disordered" evidence="9">
    <location>
        <begin position="578"/>
        <end position="603"/>
    </location>
</feature>
<accession>A0ABT0E4U6</accession>
<dbReference type="Proteomes" id="UP001165524">
    <property type="component" value="Unassembled WGS sequence"/>
</dbReference>
<dbReference type="InterPro" id="IPR036890">
    <property type="entry name" value="HATPase_C_sf"/>
</dbReference>
<evidence type="ECO:0000256" key="8">
    <source>
        <dbReference type="PROSITE-ProRule" id="PRU00169"/>
    </source>
</evidence>
<evidence type="ECO:0000259" key="13">
    <source>
        <dbReference type="PROSITE" id="PS50894"/>
    </source>
</evidence>
<dbReference type="SMART" id="SM01231">
    <property type="entry name" value="H-kinase_dim"/>
    <property type="match status" value="1"/>
</dbReference>
<feature type="domain" description="HPt" evidence="13">
    <location>
        <begin position="1411"/>
        <end position="1515"/>
    </location>
</feature>
<dbReference type="RefSeq" id="WP_246948584.1">
    <property type="nucleotide sequence ID" value="NZ_JALKII010000002.1"/>
</dbReference>
<dbReference type="CDD" id="cd00088">
    <property type="entry name" value="HPT"/>
    <property type="match status" value="5"/>
</dbReference>
<keyword evidence="3 8" id="KW-0597">Phosphoprotein</keyword>
<dbReference type="PROSITE" id="PS50110">
    <property type="entry name" value="RESPONSE_REGULATORY"/>
    <property type="match status" value="1"/>
</dbReference>
<dbReference type="SMART" id="SM00073">
    <property type="entry name" value="HPT"/>
    <property type="match status" value="5"/>
</dbReference>
<comment type="caution">
    <text evidence="14">The sequence shown here is derived from an EMBL/GenBank/DDBJ whole genome shotgun (WGS) entry which is preliminary data.</text>
</comment>
<keyword evidence="5" id="KW-0418">Kinase</keyword>
<dbReference type="EMBL" id="JALKII010000002">
    <property type="protein sequence ID" value="MCK0536820.1"/>
    <property type="molecule type" value="Genomic_DNA"/>
</dbReference>
<dbReference type="PROSITE" id="PS50109">
    <property type="entry name" value="HIS_KIN"/>
    <property type="match status" value="1"/>
</dbReference>
<evidence type="ECO:0000256" key="9">
    <source>
        <dbReference type="SAM" id="MobiDB-lite"/>
    </source>
</evidence>
<feature type="domain" description="Histidine kinase" evidence="10">
    <location>
        <begin position="1826"/>
        <end position="2063"/>
    </location>
</feature>
<dbReference type="PANTHER" id="PTHR43395">
    <property type="entry name" value="SENSOR HISTIDINE KINASE CHEA"/>
    <property type="match status" value="1"/>
</dbReference>
<feature type="compositionally biased region" description="Basic and acidic residues" evidence="9">
    <location>
        <begin position="1722"/>
        <end position="1731"/>
    </location>
</feature>
<dbReference type="InterPro" id="IPR002545">
    <property type="entry name" value="CheW-lke_dom"/>
</dbReference>
<feature type="domain" description="HPt" evidence="13">
    <location>
        <begin position="1226"/>
        <end position="1329"/>
    </location>
</feature>
<dbReference type="SMART" id="SM00448">
    <property type="entry name" value="REC"/>
    <property type="match status" value="1"/>
</dbReference>
<dbReference type="SUPFAM" id="SSF47226">
    <property type="entry name" value="Histidine-containing phosphotransfer domain, HPT domain"/>
    <property type="match status" value="8"/>
</dbReference>
<dbReference type="InterPro" id="IPR003594">
    <property type="entry name" value="HATPase_dom"/>
</dbReference>
<evidence type="ECO:0000256" key="1">
    <source>
        <dbReference type="ARBA" id="ARBA00000085"/>
    </source>
</evidence>
<dbReference type="Pfam" id="PF00072">
    <property type="entry name" value="Response_reg"/>
    <property type="match status" value="1"/>
</dbReference>
<dbReference type="PRINTS" id="PR00344">
    <property type="entry name" value="BCTRLSENSOR"/>
</dbReference>
<keyword evidence="4" id="KW-0808">Transferase</keyword>
<dbReference type="Pfam" id="PF01627">
    <property type="entry name" value="Hpt"/>
    <property type="match status" value="5"/>
</dbReference>
<evidence type="ECO:0000256" key="5">
    <source>
        <dbReference type="ARBA" id="ARBA00022777"/>
    </source>
</evidence>
<dbReference type="Pfam" id="PF02518">
    <property type="entry name" value="HATPase_c"/>
    <property type="match status" value="1"/>
</dbReference>
<proteinExistence type="predicted"/>
<gene>
    <name evidence="14" type="ORF">MU846_03785</name>
</gene>
<dbReference type="InterPro" id="IPR036061">
    <property type="entry name" value="CheW-like_dom_sf"/>
</dbReference>
<dbReference type="InterPro" id="IPR051315">
    <property type="entry name" value="Bact_Chemotaxis_CheA"/>
</dbReference>
<dbReference type="InterPro" id="IPR001789">
    <property type="entry name" value="Sig_transdc_resp-reg_receiver"/>
</dbReference>
<dbReference type="Pfam" id="PF26379">
    <property type="entry name" value="FimL_2nd"/>
    <property type="match status" value="1"/>
</dbReference>
<feature type="domain" description="HPt" evidence="13">
    <location>
        <begin position="1577"/>
        <end position="1681"/>
    </location>
</feature>
<feature type="modified residue" description="Phosphohistidine" evidence="7">
    <location>
        <position position="980"/>
    </location>
</feature>
<feature type="domain" description="HPt" evidence="13">
    <location>
        <begin position="657"/>
        <end position="761"/>
    </location>
</feature>
<dbReference type="Gene3D" id="3.40.50.2300">
    <property type="match status" value="1"/>
</dbReference>
<dbReference type="InterPro" id="IPR004105">
    <property type="entry name" value="CheA-like_dim"/>
</dbReference>
<dbReference type="Gene3D" id="3.30.565.10">
    <property type="entry name" value="Histidine kinase-like ATPase, C-terminal domain"/>
    <property type="match status" value="1"/>
</dbReference>
<dbReference type="PROSITE" id="PS50894">
    <property type="entry name" value="HPT"/>
    <property type="match status" value="5"/>
</dbReference>
<dbReference type="PANTHER" id="PTHR43395:SF8">
    <property type="entry name" value="HISTIDINE KINASE"/>
    <property type="match status" value="1"/>
</dbReference>
<dbReference type="Gene3D" id="2.30.30.40">
    <property type="entry name" value="SH3 Domains"/>
    <property type="match status" value="1"/>
</dbReference>
<feature type="modified residue" description="Phosphohistidine" evidence="7">
    <location>
        <position position="704"/>
    </location>
</feature>
<name>A0ABT0E4U6_9GAMM</name>
<evidence type="ECO:0000256" key="6">
    <source>
        <dbReference type="ARBA" id="ARBA00023012"/>
    </source>
</evidence>
<evidence type="ECO:0000256" key="3">
    <source>
        <dbReference type="ARBA" id="ARBA00022553"/>
    </source>
</evidence>
<evidence type="ECO:0000256" key="4">
    <source>
        <dbReference type="ARBA" id="ARBA00022679"/>
    </source>
</evidence>
<dbReference type="InterPro" id="IPR005467">
    <property type="entry name" value="His_kinase_dom"/>
</dbReference>
<dbReference type="InterPro" id="IPR004358">
    <property type="entry name" value="Sig_transdc_His_kin-like_C"/>
</dbReference>
<dbReference type="EC" id="2.7.13.3" evidence="2"/>
<feature type="modified residue" description="Phosphohistidine" evidence="7">
    <location>
        <position position="1272"/>
    </location>
</feature>
<dbReference type="InterPro" id="IPR058661">
    <property type="entry name" value="FimL_2nd"/>
</dbReference>
<feature type="region of interest" description="Disordered" evidence="9">
    <location>
        <begin position="1192"/>
        <end position="1212"/>
    </location>
</feature>
<keyword evidence="15" id="KW-1185">Reference proteome</keyword>
<feature type="domain" description="Response regulatory" evidence="11">
    <location>
        <begin position="2238"/>
        <end position="2354"/>
    </location>
</feature>
<dbReference type="SMART" id="SM00260">
    <property type="entry name" value="CheW"/>
    <property type="match status" value="1"/>
</dbReference>
<dbReference type="InterPro" id="IPR011006">
    <property type="entry name" value="CheY-like_superfamily"/>
</dbReference>
<dbReference type="Gene3D" id="1.20.120.160">
    <property type="entry name" value="HPT domain"/>
    <property type="match status" value="7"/>
</dbReference>
<evidence type="ECO:0000313" key="14">
    <source>
        <dbReference type="EMBL" id="MCK0536820.1"/>
    </source>
</evidence>
<feature type="region of interest" description="Disordered" evidence="9">
    <location>
        <begin position="1359"/>
        <end position="1394"/>
    </location>
</feature>
<protein>
    <recommendedName>
        <fullName evidence="2">histidine kinase</fullName>
        <ecNumber evidence="2">2.7.13.3</ecNumber>
    </recommendedName>
</protein>
<feature type="region of interest" description="Disordered" evidence="9">
    <location>
        <begin position="1716"/>
        <end position="1738"/>
    </location>
</feature>
<dbReference type="Pfam" id="PF01584">
    <property type="entry name" value="CheW"/>
    <property type="match status" value="1"/>
</dbReference>
<evidence type="ECO:0000256" key="7">
    <source>
        <dbReference type="PROSITE-ProRule" id="PRU00110"/>
    </source>
</evidence>
<feature type="region of interest" description="Disordered" evidence="9">
    <location>
        <begin position="875"/>
        <end position="915"/>
    </location>
</feature>
<evidence type="ECO:0000259" key="12">
    <source>
        <dbReference type="PROSITE" id="PS50851"/>
    </source>
</evidence>
<reference evidence="14" key="1">
    <citation type="submission" date="2022-04" db="EMBL/GenBank/DDBJ databases">
        <title>Alcanivorax sp. CY1518 draft genome sequence.</title>
        <authorList>
            <person name="Zhao G."/>
            <person name="An M."/>
        </authorList>
    </citation>
    <scope>NUCLEOTIDE SEQUENCE</scope>
    <source>
        <strain evidence="14">CY1518</strain>
    </source>
</reference>
<evidence type="ECO:0000259" key="10">
    <source>
        <dbReference type="PROSITE" id="PS50109"/>
    </source>
</evidence>
<evidence type="ECO:0000313" key="15">
    <source>
        <dbReference type="Proteomes" id="UP001165524"/>
    </source>
</evidence>
<organism evidence="14 15">
    <name type="scientific">Alcanivorax quisquiliarum</name>
    <dbReference type="NCBI Taxonomy" id="2933565"/>
    <lineage>
        <taxon>Bacteria</taxon>
        <taxon>Pseudomonadati</taxon>
        <taxon>Pseudomonadota</taxon>
        <taxon>Gammaproteobacteria</taxon>
        <taxon>Oceanospirillales</taxon>
        <taxon>Alcanivoracaceae</taxon>
        <taxon>Alcanivorax</taxon>
    </lineage>
</organism>
<feature type="domain" description="CheW-like" evidence="12">
    <location>
        <begin position="2065"/>
        <end position="2204"/>
    </location>
</feature>
<dbReference type="InterPro" id="IPR008207">
    <property type="entry name" value="Sig_transdc_His_kin_Hpt_dom"/>
</dbReference>
<comment type="catalytic activity">
    <reaction evidence="1">
        <text>ATP + protein L-histidine = ADP + protein N-phospho-L-histidine.</text>
        <dbReference type="EC" id="2.7.13.3"/>
    </reaction>
</comment>